<gene>
    <name evidence="12" type="ORF">IPP00_02825</name>
</gene>
<dbReference type="InterPro" id="IPR016032">
    <property type="entry name" value="Sig_transdc_resp-reg_C-effctor"/>
</dbReference>
<dbReference type="Gene3D" id="1.10.10.10">
    <property type="entry name" value="Winged helix-like DNA-binding domain superfamily/Winged helix DNA-binding domain"/>
    <property type="match status" value="1"/>
</dbReference>
<evidence type="ECO:0000256" key="9">
    <source>
        <dbReference type="PROSITE-ProRule" id="PRU01091"/>
    </source>
</evidence>
<dbReference type="InterPro" id="IPR001789">
    <property type="entry name" value="Sig_transdc_resp-reg_receiver"/>
</dbReference>
<feature type="modified residue" description="4-aspartylphosphate" evidence="8">
    <location>
        <position position="52"/>
    </location>
</feature>
<dbReference type="SMART" id="SM00862">
    <property type="entry name" value="Trans_reg_C"/>
    <property type="match status" value="1"/>
</dbReference>
<dbReference type="Proteomes" id="UP000886632">
    <property type="component" value="Unassembled WGS sequence"/>
</dbReference>
<evidence type="ECO:0000256" key="5">
    <source>
        <dbReference type="ARBA" id="ARBA00023015"/>
    </source>
</evidence>
<dbReference type="CDD" id="cd17574">
    <property type="entry name" value="REC_OmpR"/>
    <property type="match status" value="1"/>
</dbReference>
<dbReference type="Pfam" id="PF00486">
    <property type="entry name" value="Trans_reg_C"/>
    <property type="match status" value="1"/>
</dbReference>
<dbReference type="Gene3D" id="3.40.50.2300">
    <property type="match status" value="1"/>
</dbReference>
<feature type="domain" description="OmpR/PhoB-type" evidence="11">
    <location>
        <begin position="132"/>
        <end position="231"/>
    </location>
</feature>
<dbReference type="FunFam" id="1.10.10.10:FF:000018">
    <property type="entry name" value="DNA-binding response regulator ResD"/>
    <property type="match status" value="1"/>
</dbReference>
<comment type="caution">
    <text evidence="12">The sequence shown here is derived from an EMBL/GenBank/DDBJ whole genome shotgun (WGS) entry which is preliminary data.</text>
</comment>
<evidence type="ECO:0000256" key="6">
    <source>
        <dbReference type="ARBA" id="ARBA00023125"/>
    </source>
</evidence>
<dbReference type="AlphaFoldDB" id="A0A9D7XYE3"/>
<evidence type="ECO:0000256" key="8">
    <source>
        <dbReference type="PROSITE-ProRule" id="PRU00169"/>
    </source>
</evidence>
<dbReference type="FunFam" id="3.40.50.2300:FF:000021">
    <property type="entry name" value="Two-component system response regulator KdpE"/>
    <property type="match status" value="1"/>
</dbReference>
<dbReference type="GO" id="GO:0042802">
    <property type="term" value="F:identical protein binding"/>
    <property type="evidence" value="ECO:0007669"/>
    <property type="project" value="UniProtKB-ARBA"/>
</dbReference>
<dbReference type="SMART" id="SM00448">
    <property type="entry name" value="REC"/>
    <property type="match status" value="1"/>
</dbReference>
<dbReference type="InterPro" id="IPR039420">
    <property type="entry name" value="WalR-like"/>
</dbReference>
<dbReference type="SUPFAM" id="SSF52172">
    <property type="entry name" value="CheY-like"/>
    <property type="match status" value="1"/>
</dbReference>
<dbReference type="GO" id="GO:0032993">
    <property type="term" value="C:protein-DNA complex"/>
    <property type="evidence" value="ECO:0007669"/>
    <property type="project" value="TreeGrafter"/>
</dbReference>
<dbReference type="InterPro" id="IPR036388">
    <property type="entry name" value="WH-like_DNA-bd_sf"/>
</dbReference>
<evidence type="ECO:0000313" key="13">
    <source>
        <dbReference type="Proteomes" id="UP000886632"/>
    </source>
</evidence>
<protein>
    <submittedName>
        <fullName evidence="12">Response regulator transcription factor</fullName>
    </submittedName>
</protein>
<organism evidence="12 13">
    <name type="scientific">Candidatus Phosphoribacter hodrii</name>
    <dbReference type="NCBI Taxonomy" id="2953743"/>
    <lineage>
        <taxon>Bacteria</taxon>
        <taxon>Bacillati</taxon>
        <taxon>Actinomycetota</taxon>
        <taxon>Actinomycetes</taxon>
        <taxon>Micrococcales</taxon>
        <taxon>Dermatophilaceae</taxon>
        <taxon>Candidatus Phosphoribacter</taxon>
    </lineage>
</organism>
<dbReference type="GO" id="GO:0045893">
    <property type="term" value="P:positive regulation of DNA-templated transcription"/>
    <property type="evidence" value="ECO:0007669"/>
    <property type="project" value="UniProtKB-ARBA"/>
</dbReference>
<dbReference type="SUPFAM" id="SSF46894">
    <property type="entry name" value="C-terminal effector domain of the bipartite response regulators"/>
    <property type="match status" value="1"/>
</dbReference>
<sequence>MARVLVVDDEPQIRAILRAYLSAEGFQVQEAATGAQALHLLATEPPDLVLLDIGLPDLDGLEVLRTLRKTSDTYVVLVTARAEEVDKLIGLGVGADDYVTKPFSPREVVARVKAVLRRTRPIGPAATDPGDTDVLHFDSVSVDTGRREVRVGGIPAILTALEFDLLVALAESPGRVFSRAQLLEKVWGYDFFGDERVVDVHIRGMRKALGDDATAPRLIGTVRSVGYKFLLDPIDRLTTEGAS</sequence>
<keyword evidence="2" id="KW-0963">Cytoplasm</keyword>
<keyword evidence="7" id="KW-0804">Transcription</keyword>
<reference evidence="12" key="1">
    <citation type="submission" date="2020-10" db="EMBL/GenBank/DDBJ databases">
        <title>Connecting structure to function with the recovery of over 1000 high-quality activated sludge metagenome-assembled genomes encoding full-length rRNA genes using long-read sequencing.</title>
        <authorList>
            <person name="Singleton C.M."/>
            <person name="Petriglieri F."/>
            <person name="Kristensen J.M."/>
            <person name="Kirkegaard R.H."/>
            <person name="Michaelsen T.Y."/>
            <person name="Andersen M.H."/>
            <person name="Karst S.M."/>
            <person name="Dueholm M.S."/>
            <person name="Nielsen P.H."/>
            <person name="Albertsen M."/>
        </authorList>
    </citation>
    <scope>NUCLEOTIDE SEQUENCE</scope>
    <source>
        <strain evidence="12">Ribe_18-Q3-R11-54_MAXAC.001</strain>
    </source>
</reference>
<comment type="subcellular location">
    <subcellularLocation>
        <location evidence="1">Cytoplasm</location>
    </subcellularLocation>
</comment>
<dbReference type="PROSITE" id="PS50110">
    <property type="entry name" value="RESPONSE_REGULATORY"/>
    <property type="match status" value="1"/>
</dbReference>
<evidence type="ECO:0000256" key="2">
    <source>
        <dbReference type="ARBA" id="ARBA00022490"/>
    </source>
</evidence>
<keyword evidence="5" id="KW-0805">Transcription regulation</keyword>
<dbReference type="Gene3D" id="6.10.250.690">
    <property type="match status" value="1"/>
</dbReference>
<dbReference type="EMBL" id="JADKGK010000006">
    <property type="protein sequence ID" value="MBL0002957.1"/>
    <property type="molecule type" value="Genomic_DNA"/>
</dbReference>
<dbReference type="PANTHER" id="PTHR48111">
    <property type="entry name" value="REGULATOR OF RPOS"/>
    <property type="match status" value="1"/>
</dbReference>
<dbReference type="PANTHER" id="PTHR48111:SF4">
    <property type="entry name" value="DNA-BINDING DUAL TRANSCRIPTIONAL REGULATOR OMPR"/>
    <property type="match status" value="1"/>
</dbReference>
<dbReference type="CDD" id="cd00383">
    <property type="entry name" value="trans_reg_C"/>
    <property type="match status" value="1"/>
</dbReference>
<feature type="DNA-binding region" description="OmpR/PhoB-type" evidence="9">
    <location>
        <begin position="132"/>
        <end position="231"/>
    </location>
</feature>
<accession>A0A9D7XYE3</accession>
<dbReference type="InterPro" id="IPR001867">
    <property type="entry name" value="OmpR/PhoB-type_DNA-bd"/>
</dbReference>
<keyword evidence="6 9" id="KW-0238">DNA-binding</keyword>
<dbReference type="PROSITE" id="PS51755">
    <property type="entry name" value="OMPR_PHOB"/>
    <property type="match status" value="1"/>
</dbReference>
<evidence type="ECO:0000256" key="7">
    <source>
        <dbReference type="ARBA" id="ARBA00023163"/>
    </source>
</evidence>
<name>A0A9D7XYE3_9MICO</name>
<keyword evidence="3 8" id="KW-0597">Phosphoprotein</keyword>
<dbReference type="GO" id="GO:0005829">
    <property type="term" value="C:cytosol"/>
    <property type="evidence" value="ECO:0007669"/>
    <property type="project" value="TreeGrafter"/>
</dbReference>
<dbReference type="GO" id="GO:0000987">
    <property type="term" value="F:cis-regulatory region sequence-specific DNA binding"/>
    <property type="evidence" value="ECO:0007669"/>
    <property type="project" value="UniProtKB-ARBA"/>
</dbReference>
<feature type="domain" description="Response regulatory" evidence="10">
    <location>
        <begin position="3"/>
        <end position="116"/>
    </location>
</feature>
<evidence type="ECO:0000313" key="12">
    <source>
        <dbReference type="EMBL" id="MBL0002957.1"/>
    </source>
</evidence>
<proteinExistence type="predicted"/>
<evidence type="ECO:0000259" key="11">
    <source>
        <dbReference type="PROSITE" id="PS51755"/>
    </source>
</evidence>
<evidence type="ECO:0000256" key="3">
    <source>
        <dbReference type="ARBA" id="ARBA00022553"/>
    </source>
</evidence>
<evidence type="ECO:0000259" key="10">
    <source>
        <dbReference type="PROSITE" id="PS50110"/>
    </source>
</evidence>
<dbReference type="Pfam" id="PF00072">
    <property type="entry name" value="Response_reg"/>
    <property type="match status" value="1"/>
</dbReference>
<dbReference type="InterPro" id="IPR011006">
    <property type="entry name" value="CheY-like_superfamily"/>
</dbReference>
<dbReference type="GO" id="GO:0000156">
    <property type="term" value="F:phosphorelay response regulator activity"/>
    <property type="evidence" value="ECO:0007669"/>
    <property type="project" value="TreeGrafter"/>
</dbReference>
<evidence type="ECO:0000256" key="1">
    <source>
        <dbReference type="ARBA" id="ARBA00004496"/>
    </source>
</evidence>
<keyword evidence="4" id="KW-0902">Two-component regulatory system</keyword>
<evidence type="ECO:0000256" key="4">
    <source>
        <dbReference type="ARBA" id="ARBA00023012"/>
    </source>
</evidence>